<reference evidence="1 2" key="1">
    <citation type="journal article" date="2022" name="Genome Biol. Evol.">
        <title>The Spruce Budworm Genome: Reconstructing the Evolutionary History of Antifreeze Proteins.</title>
        <authorList>
            <person name="Beliveau C."/>
            <person name="Gagne P."/>
            <person name="Picq S."/>
            <person name="Vernygora O."/>
            <person name="Keeling C.I."/>
            <person name="Pinkney K."/>
            <person name="Doucet D."/>
            <person name="Wen F."/>
            <person name="Johnston J.S."/>
            <person name="Maaroufi H."/>
            <person name="Boyle B."/>
            <person name="Laroche J."/>
            <person name="Dewar K."/>
            <person name="Juretic N."/>
            <person name="Blackburn G."/>
            <person name="Nisole A."/>
            <person name="Brunet B."/>
            <person name="Brandao M."/>
            <person name="Lumley L."/>
            <person name="Duan J."/>
            <person name="Quan G."/>
            <person name="Lucarotti C.J."/>
            <person name="Roe A.D."/>
            <person name="Sperling F.A.H."/>
            <person name="Levesque R.C."/>
            <person name="Cusson M."/>
        </authorList>
    </citation>
    <scope>NUCLEOTIDE SEQUENCE [LARGE SCALE GENOMIC DNA]</scope>
    <source>
        <strain evidence="1">Glfc:IPQL:Cfum</strain>
    </source>
</reference>
<evidence type="ECO:0000313" key="1">
    <source>
        <dbReference type="EMBL" id="KAI8433858.1"/>
    </source>
</evidence>
<accession>A0ACC0KBM0</accession>
<keyword evidence="2" id="KW-1185">Reference proteome</keyword>
<proteinExistence type="predicted"/>
<name>A0ACC0KBM0_CHOFU</name>
<dbReference type="EMBL" id="CM046129">
    <property type="protein sequence ID" value="KAI8433858.1"/>
    <property type="molecule type" value="Genomic_DNA"/>
</dbReference>
<evidence type="ECO:0000313" key="2">
    <source>
        <dbReference type="Proteomes" id="UP001064048"/>
    </source>
</evidence>
<sequence length="787" mass="90763">MPEKEMSKIWSRNFKIFLMTLIRYSISLLYWRRTKRLYIYLSCAVIVLCWSVWYSSTHRGQEGQLIEFAKMADDFDKRLRGDAINYVIESKGSGCVIPTLDPFDEEAMTYERVLPPSVCEETDWVDCFMDKCFVTQRIREKLNVSCVYRDLIFVDSSKHHLGHPKKLRGHQKYILKQSDHVHVTCHDTNHRLSPPPPSSMNKKTSIPESFSNIAFGFAVKENIVKPAQRSNSVVRVKFPIRTGPAWELRPKPSCSERRPVPSSGTYIGWDDDEHALSGDFSQGVLKWTGLKTGLRRLPQRKQTQGSRLNVLMLCFNAISKNGFIRKMPKSHAALKKMGAVILNGYNILEDLPSAAPYPIFTGNLEETRKSFTRDLVDEDSFIFSQLSRKGYRTAFFEDTAVLSMRKNTFSGFEKPPTDHYLLPFLLRAREACPRGSNGYCVGDVPLYGLLLNLTFQFSKLEGNRFSFTFISDIGHEEFSMRSAADEDLAWFLRRIQQAGILEDTMLFVMGDHGPRLTPFRETRQGKYEERLPLMAIVIPERLHENRPEDAAALVKNVDVLTTPFDIHTTLTDLLLMEFRRNRFKVPGADMERGQSLLKPAGVSPYWCACAVWQPLDHSNPHRKAVGGVVADYINSLTHELRKECLLWKLVSIEEVLLLAPRKKLLSYRTQLAEQGYFGRFGKLFLPQSQTYQAKIVMAPGRAIFESTLKYFPNKDLFVIAEDDVSRINSQDESLNGDPERILGRPPQRWMDDIRRHGGRDWMRAQDRQEWKKREEAYIQDWITKRPP</sequence>
<organism evidence="1 2">
    <name type="scientific">Choristoneura fumiferana</name>
    <name type="common">Spruce budworm moth</name>
    <name type="synonym">Archips fumiferana</name>
    <dbReference type="NCBI Taxonomy" id="7141"/>
    <lineage>
        <taxon>Eukaryota</taxon>
        <taxon>Metazoa</taxon>
        <taxon>Ecdysozoa</taxon>
        <taxon>Arthropoda</taxon>
        <taxon>Hexapoda</taxon>
        <taxon>Insecta</taxon>
        <taxon>Pterygota</taxon>
        <taxon>Neoptera</taxon>
        <taxon>Endopterygota</taxon>
        <taxon>Lepidoptera</taxon>
        <taxon>Glossata</taxon>
        <taxon>Ditrysia</taxon>
        <taxon>Tortricoidea</taxon>
        <taxon>Tortricidae</taxon>
        <taxon>Tortricinae</taxon>
        <taxon>Choristoneura</taxon>
    </lineage>
</organism>
<protein>
    <submittedName>
        <fullName evidence="1">Uncharacterized protein</fullName>
    </submittedName>
</protein>
<dbReference type="Proteomes" id="UP001064048">
    <property type="component" value="Chromosome 29"/>
</dbReference>
<gene>
    <name evidence="1" type="ORF">MSG28_015810</name>
</gene>
<comment type="caution">
    <text evidence="1">The sequence shown here is derived from an EMBL/GenBank/DDBJ whole genome shotgun (WGS) entry which is preliminary data.</text>
</comment>